<feature type="domain" description="P/Homo B" evidence="5">
    <location>
        <begin position="2120"/>
        <end position="2270"/>
    </location>
</feature>
<dbReference type="Gene3D" id="2.60.40.10">
    <property type="entry name" value="Immunoglobulins"/>
    <property type="match status" value="2"/>
</dbReference>
<dbReference type="InterPro" id="IPR019959">
    <property type="entry name" value="T1SS-143_rpt-cont_dom"/>
</dbReference>
<dbReference type="RefSeq" id="WP_039844270.1">
    <property type="nucleotide sequence ID" value="NZ_CP006877.1"/>
</dbReference>
<dbReference type="GO" id="GO:0007156">
    <property type="term" value="P:homophilic cell adhesion via plasma membrane adhesion molecules"/>
    <property type="evidence" value="ECO:0007669"/>
    <property type="project" value="InterPro"/>
</dbReference>
<protein>
    <submittedName>
        <fullName evidence="6">VCBS/T1SS repeat-containing protein</fullName>
    </submittedName>
</protein>
<dbReference type="PRINTS" id="PR00313">
    <property type="entry name" value="CABNDNGRPT"/>
</dbReference>
<dbReference type="SUPFAM" id="SSF51120">
    <property type="entry name" value="beta-Roll"/>
    <property type="match status" value="1"/>
</dbReference>
<dbReference type="NCBIfam" id="TIGR03660">
    <property type="entry name" value="T1SS_rpt_143"/>
    <property type="match status" value="3"/>
</dbReference>
<dbReference type="Proteomes" id="UP000031368">
    <property type="component" value="Chromosome"/>
</dbReference>
<dbReference type="InterPro" id="IPR011049">
    <property type="entry name" value="Serralysin-like_metalloprot_C"/>
</dbReference>
<feature type="region of interest" description="Disordered" evidence="3">
    <location>
        <begin position="254"/>
        <end position="273"/>
    </location>
</feature>
<evidence type="ECO:0000256" key="3">
    <source>
        <dbReference type="SAM" id="MobiDB-lite"/>
    </source>
</evidence>
<dbReference type="NCBIfam" id="TIGR01965">
    <property type="entry name" value="VCBS_repeat"/>
    <property type="match status" value="3"/>
</dbReference>
<dbReference type="Gene3D" id="2.60.40.60">
    <property type="entry name" value="Cadherins"/>
    <property type="match status" value="1"/>
</dbReference>
<keyword evidence="7" id="KW-1185">Reference proteome</keyword>
<keyword evidence="1" id="KW-0645">Protease</keyword>
<dbReference type="InterPro" id="IPR008979">
    <property type="entry name" value="Galactose-bd-like_sf"/>
</dbReference>
<dbReference type="InterPro" id="IPR040853">
    <property type="entry name" value="RapA2_cadherin-like"/>
</dbReference>
<feature type="region of interest" description="Disordered" evidence="3">
    <location>
        <begin position="147"/>
        <end position="173"/>
    </location>
</feature>
<dbReference type="GO" id="GO:0005509">
    <property type="term" value="F:calcium ion binding"/>
    <property type="evidence" value="ECO:0007669"/>
    <property type="project" value="InterPro"/>
</dbReference>
<evidence type="ECO:0000256" key="1">
    <source>
        <dbReference type="ARBA" id="ARBA00022670"/>
    </source>
</evidence>
<dbReference type="InterPro" id="IPR015919">
    <property type="entry name" value="Cadherin-like_sf"/>
</dbReference>
<dbReference type="KEGG" id="rga:RGR602_CH01100"/>
<dbReference type="CDD" id="cd11304">
    <property type="entry name" value="Cadherin_repeat"/>
    <property type="match status" value="1"/>
</dbReference>
<dbReference type="Gene3D" id="2.150.10.10">
    <property type="entry name" value="Serralysin-like metalloprotease, C-terminal"/>
    <property type="match status" value="1"/>
</dbReference>
<dbReference type="PROSITE" id="PS00330">
    <property type="entry name" value="HEMOLYSIN_CALCIUM"/>
    <property type="match status" value="2"/>
</dbReference>
<dbReference type="InterPro" id="IPR002126">
    <property type="entry name" value="Cadherin-like_dom"/>
</dbReference>
<dbReference type="SUPFAM" id="SSF49313">
    <property type="entry name" value="Cadherin-like"/>
    <property type="match status" value="1"/>
</dbReference>
<dbReference type="InterPro" id="IPR010221">
    <property type="entry name" value="VCBS_dom"/>
</dbReference>
<accession>A0A0B4X1Q9</accession>
<dbReference type="SMART" id="SM00112">
    <property type="entry name" value="CA"/>
    <property type="match status" value="1"/>
</dbReference>
<dbReference type="Gene3D" id="2.60.120.260">
    <property type="entry name" value="Galactose-binding domain-like"/>
    <property type="match status" value="1"/>
</dbReference>
<evidence type="ECO:0000259" key="4">
    <source>
        <dbReference type="PROSITE" id="PS50268"/>
    </source>
</evidence>
<dbReference type="PROSITE" id="PS50268">
    <property type="entry name" value="CADHERIN_2"/>
    <property type="match status" value="1"/>
</dbReference>
<dbReference type="Pfam" id="PF17803">
    <property type="entry name" value="Cadherin_4"/>
    <property type="match status" value="2"/>
</dbReference>
<dbReference type="GO" id="GO:0004252">
    <property type="term" value="F:serine-type endopeptidase activity"/>
    <property type="evidence" value="ECO:0007669"/>
    <property type="project" value="InterPro"/>
</dbReference>
<feature type="region of interest" description="Disordered" evidence="3">
    <location>
        <begin position="1"/>
        <end position="23"/>
    </location>
</feature>
<evidence type="ECO:0000313" key="7">
    <source>
        <dbReference type="Proteomes" id="UP000031368"/>
    </source>
</evidence>
<name>A0A0B4X1Q9_9HYPH</name>
<organism evidence="6 7">
    <name type="scientific">Rhizobium gallicum bv. gallicum R602sp</name>
    <dbReference type="NCBI Taxonomy" id="1041138"/>
    <lineage>
        <taxon>Bacteria</taxon>
        <taxon>Pseudomonadati</taxon>
        <taxon>Pseudomonadota</taxon>
        <taxon>Alphaproteobacteria</taxon>
        <taxon>Hyphomicrobiales</taxon>
        <taxon>Rhizobiaceae</taxon>
        <taxon>Rhizobium/Agrobacterium group</taxon>
        <taxon>Rhizobium</taxon>
    </lineage>
</organism>
<dbReference type="InterPro" id="IPR043824">
    <property type="entry name" value="DUF5801"/>
</dbReference>
<dbReference type="InterPro" id="IPR018511">
    <property type="entry name" value="Hemolysin-typ_Ca-bd_CS"/>
</dbReference>
<dbReference type="Pfam" id="PF01483">
    <property type="entry name" value="P_proprotein"/>
    <property type="match status" value="1"/>
</dbReference>
<feature type="region of interest" description="Disordered" evidence="3">
    <location>
        <begin position="44"/>
        <end position="76"/>
    </location>
</feature>
<dbReference type="GO" id="GO:0016020">
    <property type="term" value="C:membrane"/>
    <property type="evidence" value="ECO:0007669"/>
    <property type="project" value="InterPro"/>
</dbReference>
<dbReference type="GO" id="GO:0006508">
    <property type="term" value="P:proteolysis"/>
    <property type="evidence" value="ECO:0007669"/>
    <property type="project" value="UniProtKB-KW"/>
</dbReference>
<dbReference type="EMBL" id="CP006877">
    <property type="protein sequence ID" value="AJD40458.1"/>
    <property type="molecule type" value="Genomic_DNA"/>
</dbReference>
<dbReference type="InterPro" id="IPR001343">
    <property type="entry name" value="Hemolysn_Ca-bd"/>
</dbReference>
<dbReference type="Pfam" id="PF00353">
    <property type="entry name" value="HemolysinCabind"/>
    <property type="match status" value="3"/>
</dbReference>
<sequence length="3168" mass="320672">MSIEEDLRISNVDGESAPHEFLSDIREASYDETKPAEVERVELAQAQSSEQAPKTDRVENVAPAPQSGNPNQVVPDQNNVAHLPAGVSLDDIRIEGSNLVLVQADGTEIVIVNGALNVPTFMLGDVELPRDTVIAALNDSNINVAAGPDGGDTATPAAPSSGAEFQDTIQQDGDAPPELAQLLADTQQLDAASDNGPELFDDVPVISETQLLTLTETANGEGGFEEQTVTGQFGFDGGEDVGVITSIGFVGTTNIDEEGGTDGTPNGLTSGGKPVTVTVSADGLTITGTVEGSATPIFVLKVTNIEAGAFTFTQSGPLDHPDLGQTGAADTLRLRFSYTVTDKDGDSATGTASIDINDDGPGIDLGEGTDNSAVNEAGLLGGESAAITGRISLGVDWGADHGVQRDLTFDAQSAPEGLTSHGAAIHYEISANGHTLTAYTGPESGEGRIDVFVVKLDPTSAHGSYTFQLLTSIDHPQGETQSQDTQIGLSFDVTASDADGDTTASSFMVTINDDVPNGNDAVNEAVINDDLQEFFPGNAGGEGDAGTVTTVSGGAGSLFTPGADGFKSVVLGEQMSFSAIFKGVDGFAHTESVQWGEPSIKGTDTTFTATGGTSGQTVATLVVHADGSYEFIASAPLVHSDSGTVEDELSLTVNYTVTDGDNDSAKGSLTVTINDDVPVANIVTAETVLDDEAQTTFAGNNGGSGDVADAKSVTGAAGALFTAGADGVASVAFTTPQGIKAIYNVDGHGVQEALTYTTTTGENGETILTATGADSHAVVFTLTVGADGSYKFDLSAPLVHPTVGASEENLPLTIGFTTTDGDGDTASGSLTINVNDDVPVANIVTAETVLDDEAQTTFAGNNGGSGDVADAKSVTGAAGALFTAGADGVASVAFTTPQGIKAIYNVDGHGVQEALTYTTTTGENGETILTATGADSHAVVFTLTVGADGSYKFDLSAPLVHPTVGASEENLPLTIGFTTTDGDGDTASGSLTINVNDDVPVLSETVVGVTADEGDISNLLLSQGNSPNDGTADGSSSEPSLFGLGDAATVSGSVASTVAFGADGEARVGSFSFTADATQTLSALQLSSKGGELSYTMIGNMVVGYVNTGSAGYNPFTDRTVLSLTLNSDGSFKFQQYDQLDHAPGAGNDLKSAATTISGIDFGSVIQATDGDGDSVTLGGKLVVTITDDLPTVSISLTGRTDTHDETGGLNAGSNDTGALSAFAGLESGESLHALGYARNGNAIVHYGSSAGADEPKSVSLTLDVTNANSDLKTAAGEAITLTEENGLVVGRDAHGDAVFAISIDSSGRVSIAQYQAIQHPNSGDVNDLVNLAGKISAVVTATDFDGDVATRSIGIGGKIQFRDDAPVLSGPAVSVTADEGDIFNVLSQGNSPNDGTADGSSSAFNLLPLGFSATVTGSVASTVAFGADGAAQGGGFSFTANVAQTLSALQLSSKGGELSYAVTGNMVIGYVNIGSAGYNPFIDRPVLSLTLNSDGSFKFQQYDQLDHASGAGSDLKSGATTISGIDFGSVIQATDRDGDSVTLGGKLVVTITDDAPEVGSNANVQLDDDALAGGNAGGNGDVSPNLANVSGILAHSYGTDGAGTVLLTGAGLASSAASEGAFSQTVSADGLTIVIHQVQHGVSVDVLTVTLTNASSGAYTLTQNHAIQHAAGNGENNQGFTIDYQVTDGDGDAATGSLTVSVNDDTPVSTGTIINVSTDEVSSITGSLETLVSPGADGIGRYGVELTNLSSILTSLSSNGVALTYTVVDNSLIAKAGSALIFTFAVNAETGAYTFTQNGALDNIDRLLINGNVITPATALDAPGSHFALADVGGNNLAFEGRMGDGDAIIRVTNDSNTNQTWTLDNHGVGTDYVLNIPAHTTWYVNVGNVANNTQFDLDGSGAPNGVTVVNNGHGGNIVAIDGDTSLALDLSSAVTVTDGDGDSVALSGQLIVTISDDVPVATGTAQTLTLSETGLPVVDFASLNINIGADSKNTHVEIGTDSNGLPIINAGLTSDGVALQYIVRETNGVDQEIVAFKAGDTPDNPVFIVSVLHPGSFATTLFQNLDHAAGSDSLSLNLVARVFDGDGDYVDQPFAINVADSVPTLVANTTVSGNVVEGGPTLETHSFASGTVNLAIPDVSTISSTITAPAGGTIHDVNVSINLTHTFMADLEITLIAPDGTRVRLVDDNGGSGDPNGTIKFDDEAASSFTSAIQPYVGTWRPAIDQLSLLDGKSMAGTWTLEIRDDLGADVGTLRNWTLEIESGHDVSSDTIDLSSLVSVGADGAAVFALKTIATAENLGTVTAGGQQVKVVSDGTTLTGYAEGTPGTPLFTLTVSANGTATFVLHGEFDHAAGSDKLALDLGAYVQALDSDHDAVTLGVGQFVVNVADSLPTATDVAAAMSENESKSITLTEGTHFSFSADENGAALSIGTPSYTGVPAGLTLGMPSITLGADGRTISIVPGTAFDGLAAGEIAVLHIPFTVTDGDHDSVTKDIAVTITGANDAADIGAPTVSAVTEDTGVVGGLLKATGTLSVSDADHDQSSFQTAVTSGAGNLGTLILGANGNYTYSVSNEAVQYLQDGEQRTETFTIKSADGTAEDVSFTINGANDAAVIGTPTVFAVTEDVGVNGGFLEATGTIAVNDTDHDQSLFQTAVTSAAGNLGTLVLDVSGNYTYSVSNAAVQYLQGGEQRTETFTIKSADGTVKDVSFIINGMNDAPVITSGATGSEAENSPATNVVYQIVASDADAGANLTYSLTGSDADKFNVSATGAVTFKTSPNFEAPTDAGGNNVYDIIVHANDGAADTTKAVAITVTNVAEGSPLSVNEAASLTGRYAFADDNGSPNRVNYNVASLFSGGAGTVSHSFEKVYSTGSDDWLSHSGSTVTGNPSTVDFWDWDGDAGLYIYRVTAADSQLSQQSTYVAFSAIEEWGTTYSITNNGNGNENGLSWINTFNVDGDLIFINSNLNGALNAGGGHDVVIGSGNAETVNGGSGNDALYGMGGGDTLNGGYSTDFIDGGDGNDSLYGENGNDVLLGGAGNDILVGGDGDDILVGGSGLNTMTGGGGSDTFVIDAAALKEVSLVDVITDFKNSQGDTLDVSNLLNSLLGHEANEAEALANVKGTVAGGNTTISVNDNGTWHDVAVLQNYASTVKIIYDDDHHSSTTPVA</sequence>
<dbReference type="InterPro" id="IPR013783">
    <property type="entry name" value="Ig-like_fold"/>
</dbReference>
<evidence type="ECO:0000259" key="5">
    <source>
        <dbReference type="PROSITE" id="PS51829"/>
    </source>
</evidence>
<proteinExistence type="predicted"/>
<evidence type="ECO:0000256" key="2">
    <source>
        <dbReference type="ARBA" id="ARBA00022801"/>
    </source>
</evidence>
<evidence type="ECO:0000313" key="6">
    <source>
        <dbReference type="EMBL" id="AJD40458.1"/>
    </source>
</evidence>
<keyword evidence="2" id="KW-0378">Hydrolase</keyword>
<dbReference type="InterPro" id="IPR002884">
    <property type="entry name" value="P_dom"/>
</dbReference>
<dbReference type="Pfam" id="PF19116">
    <property type="entry name" value="DUF5801"/>
    <property type="match status" value="5"/>
</dbReference>
<dbReference type="HOGENOM" id="CLU_224532_0_0_5"/>
<reference evidence="6 7" key="1">
    <citation type="submission" date="2013-11" db="EMBL/GenBank/DDBJ databases">
        <title>Complete genome sequence of Rhizobium gallicum bv. gallicum R602.</title>
        <authorList>
            <person name="Bustos P."/>
            <person name="Santamaria R.I."/>
            <person name="Lozano L."/>
            <person name="Acosta J.L."/>
            <person name="Ormeno-Orrillo E."/>
            <person name="Rogel M.A."/>
            <person name="Romero D."/>
            <person name="Cevallos M.A."/>
            <person name="Martinez-Romero E."/>
            <person name="Gonzalez V."/>
        </authorList>
    </citation>
    <scope>NUCLEOTIDE SEQUENCE [LARGE SCALE GENOMIC DNA]</scope>
    <source>
        <strain evidence="6 7">R602</strain>
    </source>
</reference>
<dbReference type="SUPFAM" id="SSF49785">
    <property type="entry name" value="Galactose-binding domain-like"/>
    <property type="match status" value="1"/>
</dbReference>
<dbReference type="PROSITE" id="PS51829">
    <property type="entry name" value="P_HOMO_B"/>
    <property type="match status" value="1"/>
</dbReference>
<gene>
    <name evidence="6" type="ORF">RGR602_CH01100</name>
</gene>
<dbReference type="NCBIfam" id="TIGR03661">
    <property type="entry name" value="T1SS_VCA0849"/>
    <property type="match status" value="1"/>
</dbReference>
<feature type="domain" description="Cadherin" evidence="4">
    <location>
        <begin position="2732"/>
        <end position="2825"/>
    </location>
</feature>
<dbReference type="InterPro" id="IPR019960">
    <property type="entry name" value="T1SS_VCA0849"/>
</dbReference>